<dbReference type="OrthoDB" id="10342990at2759"/>
<comment type="caution">
    <text evidence="1">The sequence shown here is derived from an EMBL/GenBank/DDBJ whole genome shotgun (WGS) entry which is preliminary data.</text>
</comment>
<name>A0A132P1P1_GIAIN</name>
<accession>A0A132P1P1</accession>
<evidence type="ECO:0000313" key="1">
    <source>
        <dbReference type="EMBL" id="KWX15892.1"/>
    </source>
</evidence>
<gene>
    <name evidence="1" type="ORF">QR46_0030</name>
</gene>
<proteinExistence type="predicted"/>
<sequence>MRWKRMLGLICGNDELISGSREVENKLHMLIVSAVLLWFDLIGDTIAKPVDATCSVESLVWTCKGPGLLPLSLLQPDKLLEITHIHGDLFCESTQIAGYNGLISLAGWNSYRRQAYVRVTEANMYYLTLDMKGWMALTYSIDLSGGSSRIQLADGAIFQGYLHSLSK</sequence>
<dbReference type="EMBL" id="JXTI01000001">
    <property type="protein sequence ID" value="KWX15892.1"/>
    <property type="molecule type" value="Genomic_DNA"/>
</dbReference>
<evidence type="ECO:0000313" key="2">
    <source>
        <dbReference type="Proteomes" id="UP000070089"/>
    </source>
</evidence>
<reference evidence="1 2" key="1">
    <citation type="journal article" date="2015" name="Mol. Biochem. Parasitol.">
        <title>Identification of polymorphic genes for use in assemblage B genotyping assays through comparative genomics of multiple assemblage B Giardia duodenalis isolates.</title>
        <authorList>
            <person name="Wielinga C."/>
            <person name="Thompson R.C."/>
            <person name="Monis P."/>
            <person name="Ryan U."/>
        </authorList>
    </citation>
    <scope>NUCLEOTIDE SEQUENCE [LARGE SCALE GENOMIC DNA]</scope>
    <source>
        <strain evidence="1 2">BAH15c1</strain>
    </source>
</reference>
<dbReference type="AlphaFoldDB" id="A0A132P1P1"/>
<protein>
    <submittedName>
        <fullName evidence="1">Cation transport ATPase</fullName>
    </submittedName>
</protein>
<organism evidence="1 2">
    <name type="scientific">Giardia duodenalis assemblage B</name>
    <dbReference type="NCBI Taxonomy" id="1394984"/>
    <lineage>
        <taxon>Eukaryota</taxon>
        <taxon>Metamonada</taxon>
        <taxon>Diplomonadida</taxon>
        <taxon>Hexamitidae</taxon>
        <taxon>Giardiinae</taxon>
        <taxon>Giardia</taxon>
    </lineage>
</organism>
<dbReference type="Proteomes" id="UP000070089">
    <property type="component" value="Unassembled WGS sequence"/>
</dbReference>
<dbReference type="VEuPathDB" id="GiardiaDB:QR46_0030"/>